<dbReference type="AlphaFoldDB" id="A0A0K2T9J9"/>
<dbReference type="EMBL" id="HACA01004785">
    <property type="protein sequence ID" value="CDW22146.1"/>
    <property type="molecule type" value="Transcribed_RNA"/>
</dbReference>
<accession>A0A0K2T9J9</accession>
<organism evidence="1">
    <name type="scientific">Lepeophtheirus salmonis</name>
    <name type="common">Salmon louse</name>
    <name type="synonym">Caligus salmonis</name>
    <dbReference type="NCBI Taxonomy" id="72036"/>
    <lineage>
        <taxon>Eukaryota</taxon>
        <taxon>Metazoa</taxon>
        <taxon>Ecdysozoa</taxon>
        <taxon>Arthropoda</taxon>
        <taxon>Crustacea</taxon>
        <taxon>Multicrustacea</taxon>
        <taxon>Hexanauplia</taxon>
        <taxon>Copepoda</taxon>
        <taxon>Siphonostomatoida</taxon>
        <taxon>Caligidae</taxon>
        <taxon>Lepeophtheirus</taxon>
    </lineage>
</organism>
<reference evidence="1" key="1">
    <citation type="submission" date="2014-05" db="EMBL/GenBank/DDBJ databases">
        <authorList>
            <person name="Chronopoulou M."/>
        </authorList>
    </citation>
    <scope>NUCLEOTIDE SEQUENCE</scope>
    <source>
        <tissue evidence="1">Whole organism</tissue>
    </source>
</reference>
<protein>
    <submittedName>
        <fullName evidence="1">Uncharacterized protein</fullName>
    </submittedName>
</protein>
<proteinExistence type="predicted"/>
<sequence length="58" mass="6466">MLGTMPDTMASAGFFVLKTCVTEAEMDSLDMSMSRERSFKISLLCRSILLLLLSFVLN</sequence>
<name>A0A0K2T9J9_LEPSM</name>
<evidence type="ECO:0000313" key="1">
    <source>
        <dbReference type="EMBL" id="CDW22146.1"/>
    </source>
</evidence>